<keyword evidence="2" id="KW-1003">Cell membrane</keyword>
<feature type="transmembrane region" description="Helical" evidence="6">
    <location>
        <begin position="203"/>
        <end position="226"/>
    </location>
</feature>
<feature type="transmembrane region" description="Helical" evidence="6">
    <location>
        <begin position="162"/>
        <end position="183"/>
    </location>
</feature>
<evidence type="ECO:0000256" key="5">
    <source>
        <dbReference type="ARBA" id="ARBA00023136"/>
    </source>
</evidence>
<dbReference type="AlphaFoldDB" id="V4RCU4"/>
<evidence type="ECO:0000256" key="4">
    <source>
        <dbReference type="ARBA" id="ARBA00022989"/>
    </source>
</evidence>
<dbReference type="InterPro" id="IPR022791">
    <property type="entry name" value="L-PG_synthase/AglD"/>
</dbReference>
<proteinExistence type="predicted"/>
<keyword evidence="5 6" id="KW-0472">Membrane</keyword>
<protein>
    <submittedName>
        <fullName evidence="7">Uncharacterized protein</fullName>
    </submittedName>
</protein>
<evidence type="ECO:0000256" key="2">
    <source>
        <dbReference type="ARBA" id="ARBA00022475"/>
    </source>
</evidence>
<accession>V4RCU4</accession>
<dbReference type="eggNOG" id="COG0392">
    <property type="taxonomic scope" value="Bacteria"/>
</dbReference>
<sequence length="242" mass="25544">MFTDQAVPTGGLSGTLLVYRGLIRRGVAGTVALTALLVGMISFYAAYLAAVLLAFSTLRWSGYVNTALTYGVTIFALIALALPISVLLLVRVGRSHSFGFLRRFPTLTAGADMTRQARPDLLTSPRLLSETFALQLAIFALDAVTLWAVYRAIGETPHITVAFVAVVMGSAAATIGPVPLGLGTFEAACTEILHLQGMAIEPAVTATLLLGGLTFWLPMLPGLLLARRELRRSAAPFAGPTA</sequence>
<evidence type="ECO:0000313" key="8">
    <source>
        <dbReference type="Proteomes" id="UP000017819"/>
    </source>
</evidence>
<name>V4RCU4_9HYPH</name>
<keyword evidence="3 6" id="KW-0812">Transmembrane</keyword>
<feature type="transmembrane region" description="Helical" evidence="6">
    <location>
        <begin position="132"/>
        <end position="150"/>
    </location>
</feature>
<dbReference type="PANTHER" id="PTHR39087:SF2">
    <property type="entry name" value="UPF0104 MEMBRANE PROTEIN MJ1595"/>
    <property type="match status" value="1"/>
</dbReference>
<feature type="transmembrane region" description="Helical" evidence="6">
    <location>
        <begin position="27"/>
        <end position="55"/>
    </location>
</feature>
<feature type="transmembrane region" description="Helical" evidence="6">
    <location>
        <begin position="67"/>
        <end position="90"/>
    </location>
</feature>
<dbReference type="PANTHER" id="PTHR39087">
    <property type="entry name" value="UPF0104 MEMBRANE PROTEIN MJ1595"/>
    <property type="match status" value="1"/>
</dbReference>
<keyword evidence="4 6" id="KW-1133">Transmembrane helix</keyword>
<evidence type="ECO:0000256" key="1">
    <source>
        <dbReference type="ARBA" id="ARBA00004651"/>
    </source>
</evidence>
<dbReference type="GO" id="GO:0005886">
    <property type="term" value="C:plasma membrane"/>
    <property type="evidence" value="ECO:0007669"/>
    <property type="project" value="UniProtKB-SubCell"/>
</dbReference>
<evidence type="ECO:0000256" key="3">
    <source>
        <dbReference type="ARBA" id="ARBA00022692"/>
    </source>
</evidence>
<evidence type="ECO:0000256" key="6">
    <source>
        <dbReference type="SAM" id="Phobius"/>
    </source>
</evidence>
<evidence type="ECO:0000313" key="7">
    <source>
        <dbReference type="EMBL" id="ESR23956.1"/>
    </source>
</evidence>
<dbReference type="Proteomes" id="UP000017819">
    <property type="component" value="Unassembled WGS sequence"/>
</dbReference>
<reference evidence="7 8" key="1">
    <citation type="journal article" date="2014" name="Genome Announc.">
        <title>Draft Genome Sequence of Lutibaculum baratangense Strain AMV1T, Isolated from a Mud Volcano in Andamans, India.</title>
        <authorList>
            <person name="Singh A."/>
            <person name="Sreenivas A."/>
            <person name="Sathyanarayana Reddy G."/>
            <person name="Pinnaka A.K."/>
            <person name="Shivaji S."/>
        </authorList>
    </citation>
    <scope>NUCLEOTIDE SEQUENCE [LARGE SCALE GENOMIC DNA]</scope>
    <source>
        <strain evidence="7 8">AMV1</strain>
    </source>
</reference>
<dbReference type="EMBL" id="AWXZ01000036">
    <property type="protein sequence ID" value="ESR23956.1"/>
    <property type="molecule type" value="Genomic_DNA"/>
</dbReference>
<dbReference type="Pfam" id="PF03706">
    <property type="entry name" value="LPG_synthase_TM"/>
    <property type="match status" value="1"/>
</dbReference>
<dbReference type="STRING" id="631454.N177_2725"/>
<comment type="subcellular location">
    <subcellularLocation>
        <location evidence="1">Cell membrane</location>
        <topology evidence="1">Multi-pass membrane protein</topology>
    </subcellularLocation>
</comment>
<comment type="caution">
    <text evidence="7">The sequence shown here is derived from an EMBL/GenBank/DDBJ whole genome shotgun (WGS) entry which is preliminary data.</text>
</comment>
<gene>
    <name evidence="7" type="ORF">N177_2725</name>
</gene>
<keyword evidence="8" id="KW-1185">Reference proteome</keyword>
<organism evidence="7 8">
    <name type="scientific">Lutibaculum baratangense AMV1</name>
    <dbReference type="NCBI Taxonomy" id="631454"/>
    <lineage>
        <taxon>Bacteria</taxon>
        <taxon>Pseudomonadati</taxon>
        <taxon>Pseudomonadota</taxon>
        <taxon>Alphaproteobacteria</taxon>
        <taxon>Hyphomicrobiales</taxon>
        <taxon>Tepidamorphaceae</taxon>
        <taxon>Lutibaculum</taxon>
    </lineage>
</organism>